<dbReference type="Proteomes" id="UP000564644">
    <property type="component" value="Unassembled WGS sequence"/>
</dbReference>
<dbReference type="RefSeq" id="WP_185132442.1">
    <property type="nucleotide sequence ID" value="NZ_JACJVO010000036.1"/>
</dbReference>
<evidence type="ECO:0000259" key="1">
    <source>
        <dbReference type="Pfam" id="PF13472"/>
    </source>
</evidence>
<dbReference type="SUPFAM" id="SSF52266">
    <property type="entry name" value="SGNH hydrolase"/>
    <property type="match status" value="1"/>
</dbReference>
<dbReference type="GO" id="GO:0004622">
    <property type="term" value="F:phosphatidylcholine lysophospholipase activity"/>
    <property type="evidence" value="ECO:0007669"/>
    <property type="project" value="TreeGrafter"/>
</dbReference>
<gene>
    <name evidence="2" type="ORF">H7C18_28100</name>
</gene>
<dbReference type="PANTHER" id="PTHR30383">
    <property type="entry name" value="THIOESTERASE 1/PROTEASE 1/LYSOPHOSPHOLIPASE L1"/>
    <property type="match status" value="1"/>
</dbReference>
<reference evidence="2 3" key="1">
    <citation type="submission" date="2020-08" db="EMBL/GenBank/DDBJ databases">
        <title>Cohnella phylogeny.</title>
        <authorList>
            <person name="Dunlap C."/>
        </authorList>
    </citation>
    <scope>NUCLEOTIDE SEQUENCE [LARGE SCALE GENOMIC DNA]</scope>
    <source>
        <strain evidence="2 3">CBP 2801</strain>
    </source>
</reference>
<dbReference type="PANTHER" id="PTHR30383:SF5">
    <property type="entry name" value="SGNH HYDROLASE-TYPE ESTERASE DOMAIN-CONTAINING PROTEIN"/>
    <property type="match status" value="1"/>
</dbReference>
<keyword evidence="3" id="KW-1185">Reference proteome</keyword>
<dbReference type="Pfam" id="PF13472">
    <property type="entry name" value="Lipase_GDSL_2"/>
    <property type="match status" value="1"/>
</dbReference>
<comment type="caution">
    <text evidence="2">The sequence shown here is derived from an EMBL/GenBank/DDBJ whole genome shotgun (WGS) entry which is preliminary data.</text>
</comment>
<accession>A0A7X0SRF7</accession>
<dbReference type="InterPro" id="IPR036514">
    <property type="entry name" value="SGNH_hydro_sf"/>
</dbReference>
<dbReference type="CDD" id="cd00229">
    <property type="entry name" value="SGNH_hydrolase"/>
    <property type="match status" value="1"/>
</dbReference>
<dbReference type="Gene3D" id="3.40.50.1110">
    <property type="entry name" value="SGNH hydrolase"/>
    <property type="match status" value="1"/>
</dbReference>
<dbReference type="EMBL" id="JACJVO010000036">
    <property type="protein sequence ID" value="MBB6734795.1"/>
    <property type="molecule type" value="Genomic_DNA"/>
</dbReference>
<feature type="domain" description="SGNH hydrolase-type esterase" evidence="1">
    <location>
        <begin position="13"/>
        <end position="196"/>
    </location>
</feature>
<dbReference type="AlphaFoldDB" id="A0A7X0SRF7"/>
<proteinExistence type="predicted"/>
<protein>
    <submittedName>
        <fullName evidence="2">SGNH/GDSL hydrolase family protein</fullName>
    </submittedName>
</protein>
<evidence type="ECO:0000313" key="2">
    <source>
        <dbReference type="EMBL" id="MBB6734795.1"/>
    </source>
</evidence>
<sequence length="208" mass="22783">MRERWRGKSWATLGDSITAANGYQPPVTEALAFERVGNYGRSGCPMTAGSDRDEGATVYMAERLEEAYDCVTVFAGTNDYRLGMPLGDLCPAGQASFDIRAFCGAYQTVIEGLLARHPLCRLNLWTPLQRDKDGFDGERRNDQGALLADYAEAVVAIGKMYALPVLDLHARSGFNKLTLDALTTDRLHPNEAGHRRIADLAIPFLAAL</sequence>
<evidence type="ECO:0000313" key="3">
    <source>
        <dbReference type="Proteomes" id="UP000564644"/>
    </source>
</evidence>
<dbReference type="InterPro" id="IPR051532">
    <property type="entry name" value="Ester_Hydrolysis_Enzymes"/>
</dbReference>
<organism evidence="2 3">
    <name type="scientific">Cohnella zeiphila</name>
    <dbReference type="NCBI Taxonomy" id="2761120"/>
    <lineage>
        <taxon>Bacteria</taxon>
        <taxon>Bacillati</taxon>
        <taxon>Bacillota</taxon>
        <taxon>Bacilli</taxon>
        <taxon>Bacillales</taxon>
        <taxon>Paenibacillaceae</taxon>
        <taxon>Cohnella</taxon>
    </lineage>
</organism>
<keyword evidence="2" id="KW-0378">Hydrolase</keyword>
<dbReference type="InterPro" id="IPR013830">
    <property type="entry name" value="SGNH_hydro"/>
</dbReference>
<name>A0A7X0SRF7_9BACL</name>